<dbReference type="RefSeq" id="WP_157927094.1">
    <property type="nucleotide sequence ID" value="NZ_LT841358.1"/>
</dbReference>
<sequence>MKKIVSNYSSFSVTFLSATIEKLVNSTIVQWQNDQHELLKKDQLQREDQLQSDPLQREDLLLSEVLQREDQLQSEQLQKDEDKILNRLSLPVSDNL</sequence>
<evidence type="ECO:0000259" key="1">
    <source>
        <dbReference type="PROSITE" id="PS50075"/>
    </source>
</evidence>
<dbReference type="AlphaFoldDB" id="A0A2H1FEI2"/>
<dbReference type="Proteomes" id="UP000230607">
    <property type="component" value="Chromosome 1"/>
</dbReference>
<evidence type="ECO:0000313" key="3">
    <source>
        <dbReference type="Proteomes" id="UP000230607"/>
    </source>
</evidence>
<gene>
    <name evidence="2" type="ORF">NCS_10866</name>
</gene>
<proteinExistence type="predicted"/>
<dbReference type="PROSITE" id="PS50075">
    <property type="entry name" value="CARRIER"/>
    <property type="match status" value="1"/>
</dbReference>
<keyword evidence="3" id="KW-1185">Reference proteome</keyword>
<protein>
    <recommendedName>
        <fullName evidence="1">Carrier domain-containing protein</fullName>
    </recommendedName>
</protein>
<name>A0A2H1FEI2_9ARCH</name>
<organism evidence="2 3">
    <name type="scientific">Candidatus Nitrosotalea okcheonensis</name>
    <dbReference type="NCBI Taxonomy" id="1903276"/>
    <lineage>
        <taxon>Archaea</taxon>
        <taxon>Nitrososphaerota</taxon>
        <taxon>Nitrososphaeria</taxon>
        <taxon>Nitrosotaleales</taxon>
        <taxon>Nitrosotaleaceae</taxon>
        <taxon>Nitrosotalea</taxon>
    </lineage>
</organism>
<evidence type="ECO:0000313" key="2">
    <source>
        <dbReference type="EMBL" id="SMH71059.1"/>
    </source>
</evidence>
<feature type="domain" description="Carrier" evidence="1">
    <location>
        <begin position="63"/>
        <end position="96"/>
    </location>
</feature>
<reference evidence="3" key="1">
    <citation type="submission" date="2017-03" db="EMBL/GenBank/DDBJ databases">
        <authorList>
            <person name="Herbold C."/>
        </authorList>
    </citation>
    <scope>NUCLEOTIDE SEQUENCE [LARGE SCALE GENOMIC DNA]</scope>
</reference>
<dbReference type="InterPro" id="IPR009081">
    <property type="entry name" value="PP-bd_ACP"/>
</dbReference>
<dbReference type="EMBL" id="LT841358">
    <property type="protein sequence ID" value="SMH71059.1"/>
    <property type="molecule type" value="Genomic_DNA"/>
</dbReference>
<accession>A0A2H1FEI2</accession>